<evidence type="ECO:0000313" key="2">
    <source>
        <dbReference type="EMBL" id="DAZ93707.1"/>
    </source>
</evidence>
<sequence length="146" mass="16536">NTATSRSAPPRQAAWATQHRNSHLQTALSRVGLSLPPPHPIHSRSHDAPVYHIDRPLQVTTSRFVRLTRISLPQLVELIRGQTAIDYRPNKHIHPYILSRMCSTYEHLPPLLDIAYVPHATFSIHSPHQPHVSHPTSQCSTQRHTS</sequence>
<protein>
    <submittedName>
        <fullName evidence="2">Uncharacterized protein</fullName>
    </submittedName>
</protein>
<organism evidence="2 3">
    <name type="scientific">Lagenidium giganteum</name>
    <dbReference type="NCBI Taxonomy" id="4803"/>
    <lineage>
        <taxon>Eukaryota</taxon>
        <taxon>Sar</taxon>
        <taxon>Stramenopiles</taxon>
        <taxon>Oomycota</taxon>
        <taxon>Peronosporomycetes</taxon>
        <taxon>Pythiales</taxon>
        <taxon>Pythiaceae</taxon>
    </lineage>
</organism>
<feature type="compositionally biased region" description="Polar residues" evidence="1">
    <location>
        <begin position="134"/>
        <end position="146"/>
    </location>
</feature>
<gene>
    <name evidence="2" type="ORF">N0F65_010202</name>
</gene>
<dbReference type="AlphaFoldDB" id="A0AAV2YG92"/>
<evidence type="ECO:0000313" key="3">
    <source>
        <dbReference type="Proteomes" id="UP001146120"/>
    </source>
</evidence>
<dbReference type="Proteomes" id="UP001146120">
    <property type="component" value="Unassembled WGS sequence"/>
</dbReference>
<reference evidence="2" key="1">
    <citation type="submission" date="2022-11" db="EMBL/GenBank/DDBJ databases">
        <authorList>
            <person name="Morgan W.R."/>
            <person name="Tartar A."/>
        </authorList>
    </citation>
    <scope>NUCLEOTIDE SEQUENCE</scope>
    <source>
        <strain evidence="2">ARSEF 373</strain>
    </source>
</reference>
<evidence type="ECO:0000256" key="1">
    <source>
        <dbReference type="SAM" id="MobiDB-lite"/>
    </source>
</evidence>
<feature type="non-terminal residue" evidence="2">
    <location>
        <position position="1"/>
    </location>
</feature>
<accession>A0AAV2YG92</accession>
<name>A0AAV2YG92_9STRA</name>
<dbReference type="EMBL" id="DAKRPA010000297">
    <property type="protein sequence ID" value="DAZ93707.1"/>
    <property type="molecule type" value="Genomic_DNA"/>
</dbReference>
<reference evidence="2" key="2">
    <citation type="journal article" date="2023" name="Microbiol Resour">
        <title>Decontamination and Annotation of the Draft Genome Sequence of the Oomycete Lagenidium giganteum ARSEF 373.</title>
        <authorList>
            <person name="Morgan W.R."/>
            <person name="Tartar A."/>
        </authorList>
    </citation>
    <scope>NUCLEOTIDE SEQUENCE</scope>
    <source>
        <strain evidence="2">ARSEF 373</strain>
    </source>
</reference>
<comment type="caution">
    <text evidence="2">The sequence shown here is derived from an EMBL/GenBank/DDBJ whole genome shotgun (WGS) entry which is preliminary data.</text>
</comment>
<feature type="region of interest" description="Disordered" evidence="1">
    <location>
        <begin position="126"/>
        <end position="146"/>
    </location>
</feature>
<keyword evidence="3" id="KW-1185">Reference proteome</keyword>
<proteinExistence type="predicted"/>